<dbReference type="GO" id="GO:0003676">
    <property type="term" value="F:nucleic acid binding"/>
    <property type="evidence" value="ECO:0007669"/>
    <property type="project" value="InterPro"/>
</dbReference>
<evidence type="ECO:0000313" key="5">
    <source>
        <dbReference type="Proteomes" id="UP000595140"/>
    </source>
</evidence>
<dbReference type="Pfam" id="PF13976">
    <property type="entry name" value="gag_pre-integrs"/>
    <property type="match status" value="1"/>
</dbReference>
<evidence type="ECO:0000256" key="1">
    <source>
        <dbReference type="PROSITE-ProRule" id="PRU00047"/>
    </source>
</evidence>
<dbReference type="InterPro" id="IPR001878">
    <property type="entry name" value="Znf_CCHC"/>
</dbReference>
<keyword evidence="1" id="KW-0479">Metal-binding</keyword>
<reference evidence="4 5" key="1">
    <citation type="submission" date="2018-04" db="EMBL/GenBank/DDBJ databases">
        <authorList>
            <person name="Vogel A."/>
        </authorList>
    </citation>
    <scope>NUCLEOTIDE SEQUENCE [LARGE SCALE GENOMIC DNA]</scope>
</reference>
<dbReference type="PANTHER" id="PTHR34676:SF15">
    <property type="entry name" value="ZINC FINGER, CCHC-TYPE-RELATED"/>
    <property type="match status" value="1"/>
</dbReference>
<organism evidence="4 5">
    <name type="scientific">Cuscuta campestris</name>
    <dbReference type="NCBI Taxonomy" id="132261"/>
    <lineage>
        <taxon>Eukaryota</taxon>
        <taxon>Viridiplantae</taxon>
        <taxon>Streptophyta</taxon>
        <taxon>Embryophyta</taxon>
        <taxon>Tracheophyta</taxon>
        <taxon>Spermatophyta</taxon>
        <taxon>Magnoliopsida</taxon>
        <taxon>eudicotyledons</taxon>
        <taxon>Gunneridae</taxon>
        <taxon>Pentapetalae</taxon>
        <taxon>asterids</taxon>
        <taxon>lamiids</taxon>
        <taxon>Solanales</taxon>
        <taxon>Convolvulaceae</taxon>
        <taxon>Cuscuteae</taxon>
        <taxon>Cuscuta</taxon>
        <taxon>Cuscuta subgen. Grammica</taxon>
        <taxon>Cuscuta sect. Cleistogrammica</taxon>
    </lineage>
</organism>
<proteinExistence type="predicted"/>
<dbReference type="InterPro" id="IPR036875">
    <property type="entry name" value="Znf_CCHC_sf"/>
</dbReference>
<feature type="domain" description="CCHC-type" evidence="3">
    <location>
        <begin position="702"/>
        <end position="717"/>
    </location>
</feature>
<evidence type="ECO:0000313" key="4">
    <source>
        <dbReference type="EMBL" id="VFQ90760.1"/>
    </source>
</evidence>
<keyword evidence="5" id="KW-1185">Reference proteome</keyword>
<dbReference type="Pfam" id="PF22936">
    <property type="entry name" value="Pol_BBD"/>
    <property type="match status" value="1"/>
</dbReference>
<dbReference type="GO" id="GO:0008270">
    <property type="term" value="F:zinc ion binding"/>
    <property type="evidence" value="ECO:0007669"/>
    <property type="project" value="UniProtKB-KW"/>
</dbReference>
<dbReference type="Proteomes" id="UP000595140">
    <property type="component" value="Unassembled WGS sequence"/>
</dbReference>
<dbReference type="AlphaFoldDB" id="A0A484MPR8"/>
<dbReference type="SMART" id="SM00343">
    <property type="entry name" value="ZnF_C2HC"/>
    <property type="match status" value="1"/>
</dbReference>
<feature type="region of interest" description="Disordered" evidence="2">
    <location>
        <begin position="433"/>
        <end position="504"/>
    </location>
</feature>
<dbReference type="PROSITE" id="PS50158">
    <property type="entry name" value="ZF_CCHC"/>
    <property type="match status" value="1"/>
</dbReference>
<dbReference type="OrthoDB" id="413361at2759"/>
<accession>A0A484MPR8</accession>
<dbReference type="SUPFAM" id="SSF57756">
    <property type="entry name" value="Retrovirus zinc finger-like domains"/>
    <property type="match status" value="1"/>
</dbReference>
<dbReference type="InterPro" id="IPR025724">
    <property type="entry name" value="GAG-pre-integrase_dom"/>
</dbReference>
<sequence length="813" mass="92310">MMKRDERTVDNVEQRMVSRGHLLLFFLLVYSPEPSPWAATAWPNKRREKGVECPLFETLLYPISGHIGACLVVSVTHDELSGVGIKLEDELAALWLLNTLPESGEIFRVSIINSAPDGKNEKKDEGADRVSTADLVDDLIFVTDADVVNAVLDDQSWVIDSGAMLHVTPRKKFFTSLKAGSFGKLKMGNDAVVEVVGIGDVCLVTQMGTKLLLKDVRYAPDVRLNLISVHRLDDEGYENHFGGGKWKLKRGNLVVARGKKESKLYRLESVLSRDVNVIESSKASHLWHRRLSHISEKGLNLLAKKDVLPGLKNAELEKCYHFLAGKQSRISFKKHPSSRRAELLELRFGKNISYDHLRMFGCKAFVHVLKDERLYDPVEKKLVRSRDVVFMKNQTIEDIDNARRANPIDSYELIDVEPVRATLEPEILLENVDTDAGQPHGDELHVPSVNGEMQSEEPQDEVVDPPQVPLRRSTRERHPSSTYSPNEYVTLTDGGEPENFQEPMECEDKDEWEEVLMKKVGDKLIPKTEDEFDTEDIKKEMWDKLEVTYEGTDQVREAKIDFLTQEYEMFRMKEYEKIDDMFDRFSKIVNDLHALKKTHTDRDLVRKILRSLTSEWRSKADAIYESIGTSNVTIDGLRGNLKTYESTILNLSLNDQRKGIALKAFKEPTMNDSSDDDEVKLVMKKFCKLLRKKEKVEDGPVCYGCGEAGHIKNKCPRSGRNACHFKKQRAYISWGGDSGDESSEQEEDEEANLCLIAQEKEESANDENQEVRIEVRNSGGTSDGLFIPSLGRKYFLTSSPLPIDGNFFPSLGF</sequence>
<dbReference type="Pfam" id="PF14223">
    <property type="entry name" value="Retrotran_gag_2"/>
    <property type="match status" value="1"/>
</dbReference>
<evidence type="ECO:0000256" key="2">
    <source>
        <dbReference type="SAM" id="MobiDB-lite"/>
    </source>
</evidence>
<feature type="compositionally biased region" description="Acidic residues" evidence="2">
    <location>
        <begin position="454"/>
        <end position="463"/>
    </location>
</feature>
<dbReference type="PANTHER" id="PTHR34676">
    <property type="entry name" value="DUF4219 DOMAIN-CONTAINING PROTEIN-RELATED"/>
    <property type="match status" value="1"/>
</dbReference>
<name>A0A484MPR8_9ASTE</name>
<keyword evidence="1" id="KW-0862">Zinc</keyword>
<dbReference type="InterPro" id="IPR054722">
    <property type="entry name" value="PolX-like_BBD"/>
</dbReference>
<feature type="compositionally biased region" description="Polar residues" evidence="2">
    <location>
        <begin position="480"/>
        <end position="489"/>
    </location>
</feature>
<protein>
    <recommendedName>
        <fullName evidence="3">CCHC-type domain-containing protein</fullName>
    </recommendedName>
</protein>
<dbReference type="EMBL" id="OOIL02004181">
    <property type="protein sequence ID" value="VFQ90760.1"/>
    <property type="molecule type" value="Genomic_DNA"/>
</dbReference>
<keyword evidence="1" id="KW-0863">Zinc-finger</keyword>
<gene>
    <name evidence="4" type="ORF">CCAM_LOCUS32536</name>
</gene>
<evidence type="ECO:0000259" key="3">
    <source>
        <dbReference type="PROSITE" id="PS50158"/>
    </source>
</evidence>